<accession>S4P6N7</accession>
<protein>
    <submittedName>
        <fullName evidence="2">Golgin IMH1</fullName>
    </submittedName>
</protein>
<feature type="region of interest" description="Disordered" evidence="1">
    <location>
        <begin position="1"/>
        <end position="49"/>
    </location>
</feature>
<feature type="compositionally biased region" description="Polar residues" evidence="1">
    <location>
        <begin position="1"/>
        <end position="13"/>
    </location>
</feature>
<dbReference type="AlphaFoldDB" id="S4P6N7"/>
<evidence type="ECO:0000313" key="2">
    <source>
        <dbReference type="EMBL" id="JAA84508.1"/>
    </source>
</evidence>
<name>S4P6N7_9NEOP</name>
<organism evidence="2">
    <name type="scientific">Pararge aegeria</name>
    <name type="common">speckled wood butterfly</name>
    <dbReference type="NCBI Taxonomy" id="116150"/>
    <lineage>
        <taxon>Eukaryota</taxon>
        <taxon>Metazoa</taxon>
        <taxon>Ecdysozoa</taxon>
        <taxon>Arthropoda</taxon>
        <taxon>Hexapoda</taxon>
        <taxon>Insecta</taxon>
        <taxon>Pterygota</taxon>
        <taxon>Neoptera</taxon>
        <taxon>Endopterygota</taxon>
        <taxon>Lepidoptera</taxon>
        <taxon>Glossata</taxon>
        <taxon>Ditrysia</taxon>
        <taxon>Papilionoidea</taxon>
        <taxon>Nymphalidae</taxon>
        <taxon>Satyrinae</taxon>
        <taxon>Satyrini</taxon>
        <taxon>Parargina</taxon>
        <taxon>Pararge</taxon>
    </lineage>
</organism>
<proteinExistence type="predicted"/>
<reference evidence="2" key="1">
    <citation type="journal article" date="2013" name="BMC Genomics">
        <title>Unscrambling butterfly oogenesis.</title>
        <authorList>
            <person name="Carter J.M."/>
            <person name="Baker S.C."/>
            <person name="Pink R."/>
            <person name="Carter D.R."/>
            <person name="Collins A."/>
            <person name="Tomlin J."/>
            <person name="Gibbs M."/>
            <person name="Breuker C.J."/>
        </authorList>
    </citation>
    <scope>NUCLEOTIDE SEQUENCE</scope>
    <source>
        <tissue evidence="2">Ovary</tissue>
    </source>
</reference>
<sequence length="170" mass="19140">KTSLNTMDPSQDLSQDEEDVTTPKSAVKPIQEGVKNKHSSAKKPQSKRSIIDNLDESDFVKQLFNSPVKRKLSRSMTEFSRKKLFEEDDDVRAPTRNTIAVLDRTPDNSIMDHTEAFTPDVFISPLSTPGNSPNIAGLKRFFHKTPEKSVLQIRTRRSIKNDLTDVAGVK</sequence>
<feature type="non-terminal residue" evidence="2">
    <location>
        <position position="1"/>
    </location>
</feature>
<dbReference type="EMBL" id="GAIX01008052">
    <property type="protein sequence ID" value="JAA84508.1"/>
    <property type="molecule type" value="Transcribed_RNA"/>
</dbReference>
<feature type="non-terminal residue" evidence="2">
    <location>
        <position position="170"/>
    </location>
</feature>
<evidence type="ECO:0000256" key="1">
    <source>
        <dbReference type="SAM" id="MobiDB-lite"/>
    </source>
</evidence>
<feature type="compositionally biased region" description="Basic residues" evidence="1">
    <location>
        <begin position="36"/>
        <end position="46"/>
    </location>
</feature>
<reference evidence="2" key="2">
    <citation type="submission" date="2013-05" db="EMBL/GenBank/DDBJ databases">
        <authorList>
            <person name="Carter J.-M."/>
            <person name="Baker S.C."/>
            <person name="Pink R."/>
            <person name="Carter D.R.F."/>
            <person name="Collins A."/>
            <person name="Tomlin J."/>
            <person name="Gibbs M."/>
            <person name="Breuker C.J."/>
        </authorList>
    </citation>
    <scope>NUCLEOTIDE SEQUENCE</scope>
    <source>
        <tissue evidence="2">Ovary</tissue>
    </source>
</reference>